<dbReference type="SUPFAM" id="SSF49879">
    <property type="entry name" value="SMAD/FHA domain"/>
    <property type="match status" value="1"/>
</dbReference>
<evidence type="ECO:0000313" key="4">
    <source>
        <dbReference type="Proteomes" id="UP000007054"/>
    </source>
</evidence>
<reference evidence="3" key="2">
    <citation type="submission" date="2010-03" db="EMBL/GenBank/DDBJ databases">
        <authorList>
            <person name="Pajon A."/>
        </authorList>
    </citation>
    <scope>NUCLEOTIDE SEQUENCE</scope>
    <source>
        <strain evidence="3">Type strain: 18P13</strain>
    </source>
</reference>
<dbReference type="PROSITE" id="PS50006">
    <property type="entry name" value="FHA_DOMAIN"/>
    <property type="match status" value="1"/>
</dbReference>
<keyword evidence="1" id="KW-1133">Transmembrane helix</keyword>
<keyword evidence="4" id="KW-1185">Reference proteome</keyword>
<evidence type="ECO:0000256" key="1">
    <source>
        <dbReference type="SAM" id="Phobius"/>
    </source>
</evidence>
<dbReference type="AlphaFoldDB" id="D4LCL5"/>
<dbReference type="Pfam" id="PF00498">
    <property type="entry name" value="FHA"/>
    <property type="match status" value="1"/>
</dbReference>
<dbReference type="PATRIC" id="fig|213810.4.peg.1124"/>
<reference evidence="3" key="1">
    <citation type="submission" date="2010-03" db="EMBL/GenBank/DDBJ databases">
        <title>The genome sequence of Ruminococcus sp. 18P13.</title>
        <authorList>
            <consortium name="metaHIT consortium -- http://www.metahit.eu/"/>
            <person name="Pajon A."/>
            <person name="Turner K."/>
            <person name="Parkhill J."/>
            <person name="Bernalier A."/>
        </authorList>
    </citation>
    <scope>NUCLEOTIDE SEQUENCE [LARGE SCALE GENOMIC DNA]</scope>
    <source>
        <strain evidence="3">Type strain: 18P13</strain>
    </source>
</reference>
<dbReference type="InterPro" id="IPR000253">
    <property type="entry name" value="FHA_dom"/>
</dbReference>
<name>D4LCL5_RUMC1</name>
<dbReference type="KEGG" id="rch:RUM_12270"/>
<dbReference type="HOGENOM" id="CLU_1785475_0_0_9"/>
<keyword evidence="1" id="KW-0812">Transmembrane</keyword>
<dbReference type="InterPro" id="IPR050923">
    <property type="entry name" value="Cell_Proc_Reg/RNA_Proc"/>
</dbReference>
<keyword evidence="1" id="KW-0472">Membrane</keyword>
<evidence type="ECO:0000259" key="2">
    <source>
        <dbReference type="PROSITE" id="PS50006"/>
    </source>
</evidence>
<dbReference type="Proteomes" id="UP000007054">
    <property type="component" value="Chromosome"/>
</dbReference>
<proteinExistence type="predicted"/>
<protein>
    <submittedName>
        <fullName evidence="3">FOG: FHA domain</fullName>
    </submittedName>
</protein>
<dbReference type="EMBL" id="FP929052">
    <property type="protein sequence ID" value="CBL17360.1"/>
    <property type="molecule type" value="Genomic_DNA"/>
</dbReference>
<dbReference type="PANTHER" id="PTHR23308">
    <property type="entry name" value="NUCLEAR INHIBITOR OF PROTEIN PHOSPHATASE-1"/>
    <property type="match status" value="1"/>
</dbReference>
<organism evidence="3 4">
    <name type="scientific">Ruminococcus champanellensis (strain DSM 18848 / JCM 17042 / KCTC 15320 / 18P13)</name>
    <dbReference type="NCBI Taxonomy" id="213810"/>
    <lineage>
        <taxon>Bacteria</taxon>
        <taxon>Bacillati</taxon>
        <taxon>Bacillota</taxon>
        <taxon>Clostridia</taxon>
        <taxon>Eubacteriales</taxon>
        <taxon>Oscillospiraceae</taxon>
        <taxon>Ruminococcus</taxon>
    </lineage>
</organism>
<gene>
    <name evidence="3" type="ordered locus">RUM_12270</name>
</gene>
<evidence type="ECO:0000313" key="3">
    <source>
        <dbReference type="EMBL" id="CBL17360.1"/>
    </source>
</evidence>
<sequence length="145" mass="16257">MTDVPEEWMNFPMSGELLCALALVIVDICALVLMLMTGRERRVTERVWEKVSARMELADSKRRYPLGAEEILIGRHGAADIQLKDATASRYHALLTVCDGVWRITDLNSAGGTYVNGKRISSVRLHENDRIRIGATTLCLRKRSA</sequence>
<dbReference type="SMART" id="SM00240">
    <property type="entry name" value="FHA"/>
    <property type="match status" value="1"/>
</dbReference>
<dbReference type="STRING" id="213810.RUM_12270"/>
<dbReference type="InterPro" id="IPR008984">
    <property type="entry name" value="SMAD_FHA_dom_sf"/>
</dbReference>
<feature type="domain" description="FHA" evidence="2">
    <location>
        <begin position="71"/>
        <end position="120"/>
    </location>
</feature>
<feature type="transmembrane region" description="Helical" evidence="1">
    <location>
        <begin position="15"/>
        <end position="36"/>
    </location>
</feature>
<accession>D4LCL5</accession>
<dbReference type="Gene3D" id="2.60.200.20">
    <property type="match status" value="1"/>
</dbReference>
<dbReference type="CDD" id="cd00060">
    <property type="entry name" value="FHA"/>
    <property type="match status" value="1"/>
</dbReference>